<dbReference type="EMBL" id="JAWDJR010000014">
    <property type="protein sequence ID" value="KAK9963405.1"/>
    <property type="molecule type" value="Genomic_DNA"/>
</dbReference>
<feature type="region of interest" description="Disordered" evidence="1">
    <location>
        <begin position="1"/>
        <end position="22"/>
    </location>
</feature>
<evidence type="ECO:0000313" key="3">
    <source>
        <dbReference type="Proteomes" id="UP001479290"/>
    </source>
</evidence>
<proteinExistence type="predicted"/>
<name>A0AAW1ZQ12_CULAL</name>
<accession>A0AAW1ZQ12</accession>
<evidence type="ECO:0000313" key="2">
    <source>
        <dbReference type="EMBL" id="KAK9963405.1"/>
    </source>
</evidence>
<keyword evidence="3" id="KW-1185">Reference proteome</keyword>
<gene>
    <name evidence="2" type="ORF">ABG768_006592</name>
</gene>
<dbReference type="AlphaFoldDB" id="A0AAW1ZQ12"/>
<sequence>MGWAPAKVTQPASDSLDSTQRSPGAAALSQMLLSNTVITSALAHALAPGWHLIWWHVVPLNTSRLAHSPLANQT</sequence>
<comment type="caution">
    <text evidence="2">The sequence shown here is derived from an EMBL/GenBank/DDBJ whole genome shotgun (WGS) entry which is preliminary data.</text>
</comment>
<dbReference type="Proteomes" id="UP001479290">
    <property type="component" value="Unassembled WGS sequence"/>
</dbReference>
<organism evidence="2 3">
    <name type="scientific">Culter alburnus</name>
    <name type="common">Topmouth culter</name>
    <dbReference type="NCBI Taxonomy" id="194366"/>
    <lineage>
        <taxon>Eukaryota</taxon>
        <taxon>Metazoa</taxon>
        <taxon>Chordata</taxon>
        <taxon>Craniata</taxon>
        <taxon>Vertebrata</taxon>
        <taxon>Euteleostomi</taxon>
        <taxon>Actinopterygii</taxon>
        <taxon>Neopterygii</taxon>
        <taxon>Teleostei</taxon>
        <taxon>Ostariophysi</taxon>
        <taxon>Cypriniformes</taxon>
        <taxon>Xenocyprididae</taxon>
        <taxon>Xenocypridinae</taxon>
        <taxon>Culter</taxon>
    </lineage>
</organism>
<protein>
    <submittedName>
        <fullName evidence="2">Uncharacterized protein</fullName>
    </submittedName>
</protein>
<feature type="compositionally biased region" description="Polar residues" evidence="1">
    <location>
        <begin position="10"/>
        <end position="22"/>
    </location>
</feature>
<feature type="non-terminal residue" evidence="2">
    <location>
        <position position="74"/>
    </location>
</feature>
<evidence type="ECO:0000256" key="1">
    <source>
        <dbReference type="SAM" id="MobiDB-lite"/>
    </source>
</evidence>
<reference evidence="2 3" key="1">
    <citation type="submission" date="2024-05" db="EMBL/GenBank/DDBJ databases">
        <title>A high-quality chromosomal-level genome assembly of Topmouth culter (Culter alburnus).</title>
        <authorList>
            <person name="Zhao H."/>
        </authorList>
    </citation>
    <scope>NUCLEOTIDE SEQUENCE [LARGE SCALE GENOMIC DNA]</scope>
    <source>
        <strain evidence="2">CATC2023</strain>
        <tissue evidence="2">Muscle</tissue>
    </source>
</reference>